<evidence type="ECO:0000313" key="2">
    <source>
        <dbReference type="EMBL" id="KAG7356378.1"/>
    </source>
</evidence>
<reference evidence="2" key="1">
    <citation type="journal article" date="2021" name="Sci. Rep.">
        <title>Diploid genomic architecture of Nitzschia inconspicua, an elite biomass production diatom.</title>
        <authorList>
            <person name="Oliver A."/>
            <person name="Podell S."/>
            <person name="Pinowska A."/>
            <person name="Traller J.C."/>
            <person name="Smith S.R."/>
            <person name="McClure R."/>
            <person name="Beliaev A."/>
            <person name="Bohutskyi P."/>
            <person name="Hill E.A."/>
            <person name="Rabines A."/>
            <person name="Zheng H."/>
            <person name="Allen L.Z."/>
            <person name="Kuo A."/>
            <person name="Grigoriev I.V."/>
            <person name="Allen A.E."/>
            <person name="Hazlebeck D."/>
            <person name="Allen E.E."/>
        </authorList>
    </citation>
    <scope>NUCLEOTIDE SEQUENCE</scope>
    <source>
        <strain evidence="2">Hildebrandi</strain>
    </source>
</reference>
<dbReference type="EMBL" id="JAGRRH010000015">
    <property type="protein sequence ID" value="KAG7356378.1"/>
    <property type="molecule type" value="Genomic_DNA"/>
</dbReference>
<dbReference type="EMBL" id="JAGRRH010000015">
    <property type="protein sequence ID" value="KAG7356734.1"/>
    <property type="molecule type" value="Genomic_DNA"/>
</dbReference>
<keyword evidence="1" id="KW-0472">Membrane</keyword>
<keyword evidence="1" id="KW-0812">Transmembrane</keyword>
<name>A0A9K3L6F3_9STRA</name>
<proteinExistence type="predicted"/>
<comment type="caution">
    <text evidence="2">The sequence shown here is derived from an EMBL/GenBank/DDBJ whole genome shotgun (WGS) entry which is preliminary data.</text>
</comment>
<keyword evidence="1" id="KW-1133">Transmembrane helix</keyword>
<gene>
    <name evidence="2" type="ORF">IV203_001064</name>
    <name evidence="3" type="ORF">IV203_001420</name>
</gene>
<organism evidence="2 4">
    <name type="scientific">Nitzschia inconspicua</name>
    <dbReference type="NCBI Taxonomy" id="303405"/>
    <lineage>
        <taxon>Eukaryota</taxon>
        <taxon>Sar</taxon>
        <taxon>Stramenopiles</taxon>
        <taxon>Ochrophyta</taxon>
        <taxon>Bacillariophyta</taxon>
        <taxon>Bacillariophyceae</taxon>
        <taxon>Bacillariophycidae</taxon>
        <taxon>Bacillariales</taxon>
        <taxon>Bacillariaceae</taxon>
        <taxon>Nitzschia</taxon>
    </lineage>
</organism>
<protein>
    <submittedName>
        <fullName evidence="2">Uncharacterized protein</fullName>
    </submittedName>
</protein>
<evidence type="ECO:0000313" key="3">
    <source>
        <dbReference type="EMBL" id="KAG7356734.1"/>
    </source>
</evidence>
<keyword evidence="4" id="KW-1185">Reference proteome</keyword>
<dbReference type="Proteomes" id="UP000693970">
    <property type="component" value="Unassembled WGS sequence"/>
</dbReference>
<evidence type="ECO:0000313" key="4">
    <source>
        <dbReference type="Proteomes" id="UP000693970"/>
    </source>
</evidence>
<sequence>MSHPPGSGGLSNRFVSYQQSYSGKALAEEQTNTLKDTVTTQYQAAETANAVLNQLHGQRQQLQGANEDVWQTRQLTEETKRELYALQAKYREKKNRLKAIIVLVGVLDLLMFLRLLRCRGSFFC</sequence>
<dbReference type="AlphaFoldDB" id="A0A9K3L6F3"/>
<feature type="transmembrane region" description="Helical" evidence="1">
    <location>
        <begin position="97"/>
        <end position="116"/>
    </location>
</feature>
<dbReference type="OrthoDB" id="38030at2759"/>
<reference evidence="2" key="2">
    <citation type="submission" date="2021-04" db="EMBL/GenBank/DDBJ databases">
        <authorList>
            <person name="Podell S."/>
        </authorList>
    </citation>
    <scope>NUCLEOTIDE SEQUENCE</scope>
    <source>
        <strain evidence="2">Hildebrandi</strain>
    </source>
</reference>
<accession>A0A9K3L6F3</accession>
<evidence type="ECO:0000256" key="1">
    <source>
        <dbReference type="SAM" id="Phobius"/>
    </source>
</evidence>